<comment type="caution">
    <text evidence="2">The sequence shown here is derived from an EMBL/GenBank/DDBJ whole genome shotgun (WGS) entry which is preliminary data.</text>
</comment>
<reference evidence="2 3" key="1">
    <citation type="journal article" date="2015" name="Nature">
        <title>rRNA introns, odd ribosomes, and small enigmatic genomes across a large radiation of phyla.</title>
        <authorList>
            <person name="Brown C.T."/>
            <person name="Hug L.A."/>
            <person name="Thomas B.C."/>
            <person name="Sharon I."/>
            <person name="Castelle C.J."/>
            <person name="Singh A."/>
            <person name="Wilkins M.J."/>
            <person name="Williams K.H."/>
            <person name="Banfield J.F."/>
        </authorList>
    </citation>
    <scope>NUCLEOTIDE SEQUENCE [LARGE SCALE GENOMIC DNA]</scope>
</reference>
<keyword evidence="1" id="KW-0812">Transmembrane</keyword>
<evidence type="ECO:0000256" key="1">
    <source>
        <dbReference type="SAM" id="Phobius"/>
    </source>
</evidence>
<organism evidence="2 3">
    <name type="scientific">Candidatus Jorgensenbacteria bacterium GW2011_GWA2_45_9</name>
    <dbReference type="NCBI Taxonomy" id="1618663"/>
    <lineage>
        <taxon>Bacteria</taxon>
        <taxon>Candidatus Joergenseniibacteriota</taxon>
    </lineage>
</organism>
<keyword evidence="1" id="KW-0472">Membrane</keyword>
<protein>
    <submittedName>
        <fullName evidence="2">Uncharacterized protein</fullName>
    </submittedName>
</protein>
<proteinExistence type="predicted"/>
<accession>A0A0G1QDM5</accession>
<sequence>MKFKIKKFRHIFLFAAGGVMGAAVVFSVVFMLNFLLSRLTRALNVEAAPQSAVKFDTDKFEKLGLLK</sequence>
<evidence type="ECO:0000313" key="3">
    <source>
        <dbReference type="Proteomes" id="UP000034727"/>
    </source>
</evidence>
<keyword evidence="1" id="KW-1133">Transmembrane helix</keyword>
<feature type="transmembrane region" description="Helical" evidence="1">
    <location>
        <begin position="12"/>
        <end position="36"/>
    </location>
</feature>
<evidence type="ECO:0000313" key="2">
    <source>
        <dbReference type="EMBL" id="KKU15863.1"/>
    </source>
</evidence>
<name>A0A0G1QDM5_9BACT</name>
<dbReference type="AlphaFoldDB" id="A0A0G1QDM5"/>
<gene>
    <name evidence="2" type="ORF">UX22_C0001G0005</name>
</gene>
<dbReference type="EMBL" id="LCLJ01000001">
    <property type="protein sequence ID" value="KKU15863.1"/>
    <property type="molecule type" value="Genomic_DNA"/>
</dbReference>
<dbReference type="Proteomes" id="UP000034727">
    <property type="component" value="Unassembled WGS sequence"/>
</dbReference>